<proteinExistence type="predicted"/>
<protein>
    <submittedName>
        <fullName evidence="1">Uncharacterized protein</fullName>
    </submittedName>
</protein>
<keyword evidence="2" id="KW-1185">Reference proteome</keyword>
<accession>A0ABV0MTN0</accession>
<evidence type="ECO:0000313" key="1">
    <source>
        <dbReference type="EMBL" id="MEQ2162473.1"/>
    </source>
</evidence>
<dbReference type="EMBL" id="JAHRIO010011839">
    <property type="protein sequence ID" value="MEQ2162473.1"/>
    <property type="molecule type" value="Genomic_DNA"/>
</dbReference>
<comment type="caution">
    <text evidence="1">The sequence shown here is derived from an EMBL/GenBank/DDBJ whole genome shotgun (WGS) entry which is preliminary data.</text>
</comment>
<reference evidence="1 2" key="1">
    <citation type="submission" date="2021-06" db="EMBL/GenBank/DDBJ databases">
        <authorList>
            <person name="Palmer J.M."/>
        </authorList>
    </citation>
    <scope>NUCLEOTIDE SEQUENCE [LARGE SCALE GENOMIC DNA]</scope>
    <source>
        <strain evidence="1 2">GA_2019</strain>
        <tissue evidence="1">Muscle</tissue>
    </source>
</reference>
<dbReference type="Proteomes" id="UP001476798">
    <property type="component" value="Unassembled WGS sequence"/>
</dbReference>
<sequence>MRLKEKTEKYRCNKDLIFLRQQFILKHTSAAFRKYNKMCVESHCYLSDDEDVCSGCAKNRTCSNAPNSSENKSLCVSQVSCCSFPHLSGTAMLSHLSLRLVCGST</sequence>
<name>A0ABV0MTN0_9TELE</name>
<organism evidence="1 2">
    <name type="scientific">Goodea atripinnis</name>
    <dbReference type="NCBI Taxonomy" id="208336"/>
    <lineage>
        <taxon>Eukaryota</taxon>
        <taxon>Metazoa</taxon>
        <taxon>Chordata</taxon>
        <taxon>Craniata</taxon>
        <taxon>Vertebrata</taxon>
        <taxon>Euteleostomi</taxon>
        <taxon>Actinopterygii</taxon>
        <taxon>Neopterygii</taxon>
        <taxon>Teleostei</taxon>
        <taxon>Neoteleostei</taxon>
        <taxon>Acanthomorphata</taxon>
        <taxon>Ovalentaria</taxon>
        <taxon>Atherinomorphae</taxon>
        <taxon>Cyprinodontiformes</taxon>
        <taxon>Goodeidae</taxon>
        <taxon>Goodea</taxon>
    </lineage>
</organism>
<evidence type="ECO:0000313" key="2">
    <source>
        <dbReference type="Proteomes" id="UP001476798"/>
    </source>
</evidence>
<gene>
    <name evidence="1" type="ORF">GOODEAATRI_020081</name>
</gene>